<dbReference type="PANTHER" id="PTHR30461:SF23">
    <property type="entry name" value="DNA RECOMBINASE-RELATED"/>
    <property type="match status" value="1"/>
</dbReference>
<dbReference type="Pfam" id="PF07508">
    <property type="entry name" value="Recombinase"/>
    <property type="match status" value="1"/>
</dbReference>
<gene>
    <name evidence="4" type="ORF">BN12_250010</name>
</gene>
<evidence type="ECO:0000313" key="4">
    <source>
        <dbReference type="EMBL" id="CCH78079.1"/>
    </source>
</evidence>
<evidence type="ECO:0000256" key="1">
    <source>
        <dbReference type="SAM" id="Coils"/>
    </source>
</evidence>
<keyword evidence="5" id="KW-1185">Reference proteome</keyword>
<dbReference type="PROSITE" id="PS51737">
    <property type="entry name" value="RECOMBINASE_DNA_BIND"/>
    <property type="match status" value="1"/>
</dbReference>
<dbReference type="AlphaFoldDB" id="A0A077M1K0"/>
<reference evidence="4 5" key="1">
    <citation type="journal article" date="2013" name="ISME J.">
        <title>A metabolic model for members of the genus Tetrasphaera involved in enhanced biological phosphorus removal.</title>
        <authorList>
            <person name="Kristiansen R."/>
            <person name="Nguyen H.T.T."/>
            <person name="Saunders A.M."/>
            <person name="Nielsen J.L."/>
            <person name="Wimmer R."/>
            <person name="Le V.Q."/>
            <person name="McIlroy S.J."/>
            <person name="Petrovski S."/>
            <person name="Seviour R.J."/>
            <person name="Calteau A."/>
            <person name="Nielsen K.L."/>
            <person name="Nielsen P.H."/>
        </authorList>
    </citation>
    <scope>NUCLEOTIDE SEQUENCE [LARGE SCALE GENOMIC DNA]</scope>
    <source>
        <strain evidence="4 5">T1-X7</strain>
    </source>
</reference>
<proteinExistence type="predicted"/>
<dbReference type="Gene3D" id="3.40.50.1390">
    <property type="entry name" value="Resolvase, N-terminal catalytic domain"/>
    <property type="match status" value="1"/>
</dbReference>
<dbReference type="InterPro" id="IPR011109">
    <property type="entry name" value="DNA_bind_recombinase_dom"/>
</dbReference>
<dbReference type="PANTHER" id="PTHR30461">
    <property type="entry name" value="DNA-INVERTASE FROM LAMBDOID PROPHAGE"/>
    <property type="match status" value="1"/>
</dbReference>
<protein>
    <submittedName>
        <fullName evidence="4">Putative Resolvase domain</fullName>
    </submittedName>
</protein>
<dbReference type="Gene3D" id="3.90.1750.20">
    <property type="entry name" value="Putative Large Serine Recombinase, Chain B, Domain 2"/>
    <property type="match status" value="1"/>
</dbReference>
<dbReference type="InterPro" id="IPR006119">
    <property type="entry name" value="Resolv_N"/>
</dbReference>
<dbReference type="EMBL" id="CAJB01000168">
    <property type="protein sequence ID" value="CCH78079.1"/>
    <property type="molecule type" value="Genomic_DNA"/>
</dbReference>
<dbReference type="GO" id="GO:0003677">
    <property type="term" value="F:DNA binding"/>
    <property type="evidence" value="ECO:0007669"/>
    <property type="project" value="InterPro"/>
</dbReference>
<dbReference type="CDD" id="cd00338">
    <property type="entry name" value="Ser_Recombinase"/>
    <property type="match status" value="1"/>
</dbReference>
<dbReference type="STRING" id="1194083.BN12_250010"/>
<organism evidence="4 5">
    <name type="scientific">Nostocoides japonicum T1-X7</name>
    <dbReference type="NCBI Taxonomy" id="1194083"/>
    <lineage>
        <taxon>Bacteria</taxon>
        <taxon>Bacillati</taxon>
        <taxon>Actinomycetota</taxon>
        <taxon>Actinomycetes</taxon>
        <taxon>Micrococcales</taxon>
        <taxon>Intrasporangiaceae</taxon>
        <taxon>Nostocoides</taxon>
    </lineage>
</organism>
<feature type="domain" description="Recombinase" evidence="3">
    <location>
        <begin position="171"/>
        <end position="289"/>
    </location>
</feature>
<name>A0A077M1K0_9MICO</name>
<dbReference type="GO" id="GO:0000150">
    <property type="term" value="F:DNA strand exchange activity"/>
    <property type="evidence" value="ECO:0007669"/>
    <property type="project" value="InterPro"/>
</dbReference>
<dbReference type="Pfam" id="PF00239">
    <property type="entry name" value="Resolvase"/>
    <property type="match status" value="1"/>
</dbReference>
<evidence type="ECO:0000313" key="5">
    <source>
        <dbReference type="Proteomes" id="UP000035721"/>
    </source>
</evidence>
<dbReference type="InterPro" id="IPR038109">
    <property type="entry name" value="DNA_bind_recomb_sf"/>
</dbReference>
<evidence type="ECO:0000259" key="2">
    <source>
        <dbReference type="PROSITE" id="PS51736"/>
    </source>
</evidence>
<dbReference type="PROSITE" id="PS51736">
    <property type="entry name" value="RECOMBINASES_3"/>
    <property type="match status" value="1"/>
</dbReference>
<dbReference type="InterPro" id="IPR036162">
    <property type="entry name" value="Resolvase-like_N_sf"/>
</dbReference>
<dbReference type="RefSeq" id="WP_048550638.1">
    <property type="nucleotide sequence ID" value="NZ_HF570958.1"/>
</dbReference>
<accession>A0A077M1K0</accession>
<dbReference type="Proteomes" id="UP000035721">
    <property type="component" value="Unassembled WGS sequence"/>
</dbReference>
<feature type="domain" description="Resolvase/invertase-type recombinase catalytic" evidence="2">
    <location>
        <begin position="15"/>
        <end position="164"/>
    </location>
</feature>
<evidence type="ECO:0000259" key="3">
    <source>
        <dbReference type="PROSITE" id="PS51737"/>
    </source>
</evidence>
<dbReference type="SMART" id="SM00857">
    <property type="entry name" value="Resolvase"/>
    <property type="match status" value="1"/>
</dbReference>
<sequence length="518" mass="59429">MKTQALTRPTDDEVNALIYTRASMDRQYLMRSTDDQETDCRSWCAQQTWRVGKVITDANRSASQWRTREREGFEEALRLIASRQYDAFVTWEPSRAGRELLAYVQLRAACQEAGVLYLTKGRVYDFSRSDDAFMMGLEFLTAEKDAATIRERQLRTVRLNAQKGHPHGQLPYGYRRVYDTTTGVLLRQEIDPVQADLIRTAVEEIMRGVPVNRIITRLNREGVPTPKKPTSDHSRGWMNATLRQIIKNPTIAGLRVYRGEIIGDADWPAILPVKQWEEVNQILNDSARRVRYVEENNHSHPRWLLSHIAKCGYCGRPLVRFLGVIPRKDGSVRNNYACQHTGCRKISIDVERTDTYVTATLIGWLSNPENLAILSDPEEQWLDRVKEAQALVAELRQRLDDAAKEYAEGRISLSMLSNVEQRLTPQIEQASKAAVPPVTDENLAALLETDDIETAWNDLDLVERRRLLKTLLDIRIEKAPQMGGKFDFGRIKIAPRFSPTSTHHWQRVHRETEVVRSA</sequence>
<keyword evidence="1" id="KW-0175">Coiled coil</keyword>
<dbReference type="SUPFAM" id="SSF53041">
    <property type="entry name" value="Resolvase-like"/>
    <property type="match status" value="1"/>
</dbReference>
<dbReference type="InterPro" id="IPR050639">
    <property type="entry name" value="SSR_resolvase"/>
</dbReference>
<feature type="coiled-coil region" evidence="1">
    <location>
        <begin position="378"/>
        <end position="405"/>
    </location>
</feature>
<comment type="caution">
    <text evidence="4">The sequence shown here is derived from an EMBL/GenBank/DDBJ whole genome shotgun (WGS) entry which is preliminary data.</text>
</comment>